<dbReference type="OrthoDB" id="9806127at2"/>
<dbReference type="Pfam" id="PF00005">
    <property type="entry name" value="ABC_tran"/>
    <property type="match status" value="1"/>
</dbReference>
<dbReference type="AlphaFoldDB" id="A0A423PL85"/>
<dbReference type="GO" id="GO:0034040">
    <property type="term" value="F:ATPase-coupled lipid transmembrane transporter activity"/>
    <property type="evidence" value="ECO:0007669"/>
    <property type="project" value="TreeGrafter"/>
</dbReference>
<dbReference type="PROSITE" id="PS50929">
    <property type="entry name" value="ABC_TM1F"/>
    <property type="match status" value="1"/>
</dbReference>
<dbReference type="SUPFAM" id="SSF90123">
    <property type="entry name" value="ABC transporter transmembrane region"/>
    <property type="match status" value="1"/>
</dbReference>
<evidence type="ECO:0000256" key="2">
    <source>
        <dbReference type="ARBA" id="ARBA00022448"/>
    </source>
</evidence>
<dbReference type="InterPro" id="IPR003593">
    <property type="entry name" value="AAA+_ATPase"/>
</dbReference>
<dbReference type="InterPro" id="IPR017871">
    <property type="entry name" value="ABC_transporter-like_CS"/>
</dbReference>
<keyword evidence="7 9" id="KW-1133">Transmembrane helix</keyword>
<name>A0A423PL85_9GAMM</name>
<proteinExistence type="predicted"/>
<evidence type="ECO:0000256" key="7">
    <source>
        <dbReference type="ARBA" id="ARBA00022989"/>
    </source>
</evidence>
<reference evidence="12 13" key="1">
    <citation type="submission" date="2013-10" db="EMBL/GenBank/DDBJ databases">
        <title>Salinisphaera japonica YTM-1 Genome Sequencing.</title>
        <authorList>
            <person name="Lai Q."/>
            <person name="Li C."/>
            <person name="Shao Z."/>
        </authorList>
    </citation>
    <scope>NUCLEOTIDE SEQUENCE [LARGE SCALE GENOMIC DNA]</scope>
    <source>
        <strain evidence="12 13">YTM-1</strain>
    </source>
</reference>
<evidence type="ECO:0000259" key="10">
    <source>
        <dbReference type="PROSITE" id="PS50893"/>
    </source>
</evidence>
<evidence type="ECO:0000256" key="3">
    <source>
        <dbReference type="ARBA" id="ARBA00022475"/>
    </source>
</evidence>
<keyword evidence="3" id="KW-1003">Cell membrane</keyword>
<feature type="transmembrane region" description="Helical" evidence="9">
    <location>
        <begin position="266"/>
        <end position="285"/>
    </location>
</feature>
<evidence type="ECO:0000313" key="13">
    <source>
        <dbReference type="Proteomes" id="UP000285310"/>
    </source>
</evidence>
<feature type="transmembrane region" description="Helical" evidence="9">
    <location>
        <begin position="20"/>
        <end position="42"/>
    </location>
</feature>
<dbReference type="PANTHER" id="PTHR24221">
    <property type="entry name" value="ATP-BINDING CASSETTE SUB-FAMILY B"/>
    <property type="match status" value="1"/>
</dbReference>
<evidence type="ECO:0000256" key="8">
    <source>
        <dbReference type="ARBA" id="ARBA00023136"/>
    </source>
</evidence>
<dbReference type="GO" id="GO:0016887">
    <property type="term" value="F:ATP hydrolysis activity"/>
    <property type="evidence" value="ECO:0007669"/>
    <property type="project" value="InterPro"/>
</dbReference>
<dbReference type="PROSITE" id="PS00211">
    <property type="entry name" value="ABC_TRANSPORTER_1"/>
    <property type="match status" value="1"/>
</dbReference>
<dbReference type="GO" id="GO:0140359">
    <property type="term" value="F:ABC-type transporter activity"/>
    <property type="evidence" value="ECO:0007669"/>
    <property type="project" value="InterPro"/>
</dbReference>
<evidence type="ECO:0000256" key="4">
    <source>
        <dbReference type="ARBA" id="ARBA00022692"/>
    </source>
</evidence>
<comment type="caution">
    <text evidence="12">The sequence shown here is derived from an EMBL/GenBank/DDBJ whole genome shotgun (WGS) entry which is preliminary data.</text>
</comment>
<dbReference type="InterPro" id="IPR027417">
    <property type="entry name" value="P-loop_NTPase"/>
</dbReference>
<dbReference type="RefSeq" id="WP_123658770.1">
    <property type="nucleotide sequence ID" value="NZ_AYKG01000036.1"/>
</dbReference>
<dbReference type="InterPro" id="IPR003439">
    <property type="entry name" value="ABC_transporter-like_ATP-bd"/>
</dbReference>
<protein>
    <submittedName>
        <fullName evidence="12">ABC transporter</fullName>
    </submittedName>
</protein>
<keyword evidence="4 9" id="KW-0812">Transmembrane</keyword>
<feature type="transmembrane region" description="Helical" evidence="9">
    <location>
        <begin position="155"/>
        <end position="174"/>
    </location>
</feature>
<evidence type="ECO:0000313" key="12">
    <source>
        <dbReference type="EMBL" id="ROO26356.1"/>
    </source>
</evidence>
<evidence type="ECO:0000256" key="9">
    <source>
        <dbReference type="SAM" id="Phobius"/>
    </source>
</evidence>
<dbReference type="Pfam" id="PF00664">
    <property type="entry name" value="ABC_membrane"/>
    <property type="match status" value="1"/>
</dbReference>
<evidence type="ECO:0000256" key="6">
    <source>
        <dbReference type="ARBA" id="ARBA00022840"/>
    </source>
</evidence>
<evidence type="ECO:0000259" key="11">
    <source>
        <dbReference type="PROSITE" id="PS50929"/>
    </source>
</evidence>
<sequence length="603" mass="66422">MFRSIRQVLTLFSAEDRRRFLVVLFAMFVMGGMQMIGVGAILPFVSLLSDPSAIHEHAVLEFLFVTGGFTSAHTFLVFVGVALLVILVGSNVVTALTLWVVTRFAWSIQRRISERLLAGYLNQPYEQFLNRNSADIGKNILIESQQFTNGILMPLLKSLGFGLTATMIIGFLFWLQPLLAAVVCVVFVSAYFLVYLTVRRALLRIGRRRLAANTTRFQAVNEAFGSVKEVKVMRREPHFLASYNPAAQTYALTMANSQVLALIPRYFIEALAFAVVMGGMLYVLVAGGSVKDALPVASAFVVAGYRLLPALQNIYQGFAQWRFNQSVLDTLLTDLKATRNVSPRPKGQDLSPVEADRLKFQDVIQLKHMSYQYPRSDRPSLANISIEIRRNTFVALTGSTGAGKTTLADIVLGLLEPTSGQVLIDGVPLDATTRSAWQANLGYVPQDIYLTDSSIAGNIAYGLAPDQIDMVAVERAAKIANIHDFIVDKLPEGYRTSVGERGVRLSGGQRQRIGIARALYHDPAVIVLDEATSALDNETERRIVNELDSMRGGRTLIVIAHRLTTVQKCHEVFLLGDGKVVANGTYDELVAGNREFAQLAQTE</sequence>
<feature type="transmembrane region" description="Helical" evidence="9">
    <location>
        <begin position="180"/>
        <end position="198"/>
    </location>
</feature>
<dbReference type="Gene3D" id="1.20.1560.10">
    <property type="entry name" value="ABC transporter type 1, transmembrane domain"/>
    <property type="match status" value="1"/>
</dbReference>
<dbReference type="InterPro" id="IPR011527">
    <property type="entry name" value="ABC1_TM_dom"/>
</dbReference>
<keyword evidence="2" id="KW-0813">Transport</keyword>
<dbReference type="FunFam" id="3.40.50.300:FF:000221">
    <property type="entry name" value="Multidrug ABC transporter ATP-binding protein"/>
    <property type="match status" value="1"/>
</dbReference>
<comment type="subcellular location">
    <subcellularLocation>
        <location evidence="1">Cell membrane</location>
        <topology evidence="1">Multi-pass membrane protein</topology>
    </subcellularLocation>
</comment>
<organism evidence="12 13">
    <name type="scientific">Salinisphaera japonica YTM-1</name>
    <dbReference type="NCBI Taxonomy" id="1209778"/>
    <lineage>
        <taxon>Bacteria</taxon>
        <taxon>Pseudomonadati</taxon>
        <taxon>Pseudomonadota</taxon>
        <taxon>Gammaproteobacteria</taxon>
        <taxon>Salinisphaerales</taxon>
        <taxon>Salinisphaeraceae</taxon>
        <taxon>Salinisphaera</taxon>
    </lineage>
</organism>
<dbReference type="SMART" id="SM00382">
    <property type="entry name" value="AAA"/>
    <property type="match status" value="1"/>
</dbReference>
<dbReference type="SUPFAM" id="SSF52540">
    <property type="entry name" value="P-loop containing nucleoside triphosphate hydrolases"/>
    <property type="match status" value="1"/>
</dbReference>
<keyword evidence="5" id="KW-0547">Nucleotide-binding</keyword>
<dbReference type="PANTHER" id="PTHR24221:SF654">
    <property type="entry name" value="ATP-BINDING CASSETTE SUB-FAMILY B MEMBER 6"/>
    <property type="match status" value="1"/>
</dbReference>
<keyword evidence="6" id="KW-0067">ATP-binding</keyword>
<dbReference type="GO" id="GO:0005524">
    <property type="term" value="F:ATP binding"/>
    <property type="evidence" value="ECO:0007669"/>
    <property type="project" value="UniProtKB-KW"/>
</dbReference>
<dbReference type="Proteomes" id="UP000285310">
    <property type="component" value="Unassembled WGS sequence"/>
</dbReference>
<dbReference type="EMBL" id="AYKG01000036">
    <property type="protein sequence ID" value="ROO26356.1"/>
    <property type="molecule type" value="Genomic_DNA"/>
</dbReference>
<dbReference type="InterPro" id="IPR039421">
    <property type="entry name" value="Type_1_exporter"/>
</dbReference>
<feature type="domain" description="ABC transmembrane type-1" evidence="11">
    <location>
        <begin position="21"/>
        <end position="314"/>
    </location>
</feature>
<accession>A0A423PL85</accession>
<gene>
    <name evidence="12" type="ORF">SAJA_11420</name>
</gene>
<dbReference type="GO" id="GO:0005886">
    <property type="term" value="C:plasma membrane"/>
    <property type="evidence" value="ECO:0007669"/>
    <property type="project" value="UniProtKB-SubCell"/>
</dbReference>
<dbReference type="Gene3D" id="3.40.50.300">
    <property type="entry name" value="P-loop containing nucleotide triphosphate hydrolases"/>
    <property type="match status" value="1"/>
</dbReference>
<dbReference type="InParanoid" id="A0A423PL85"/>
<dbReference type="PROSITE" id="PS50893">
    <property type="entry name" value="ABC_TRANSPORTER_2"/>
    <property type="match status" value="1"/>
</dbReference>
<keyword evidence="8 9" id="KW-0472">Membrane</keyword>
<evidence type="ECO:0000256" key="1">
    <source>
        <dbReference type="ARBA" id="ARBA00004651"/>
    </source>
</evidence>
<keyword evidence="13" id="KW-1185">Reference proteome</keyword>
<feature type="domain" description="ABC transporter" evidence="10">
    <location>
        <begin position="358"/>
        <end position="602"/>
    </location>
</feature>
<dbReference type="InterPro" id="IPR036640">
    <property type="entry name" value="ABC1_TM_sf"/>
</dbReference>
<feature type="transmembrane region" description="Helical" evidence="9">
    <location>
        <begin position="75"/>
        <end position="101"/>
    </location>
</feature>
<evidence type="ECO:0000256" key="5">
    <source>
        <dbReference type="ARBA" id="ARBA00022741"/>
    </source>
</evidence>